<comment type="caution">
    <text evidence="2">The sequence shown here is derived from an EMBL/GenBank/DDBJ whole genome shotgun (WGS) entry which is preliminary data.</text>
</comment>
<feature type="compositionally biased region" description="Low complexity" evidence="1">
    <location>
        <begin position="1"/>
        <end position="21"/>
    </location>
</feature>
<name>A0AAV7TJF8_PLEWA</name>
<evidence type="ECO:0000313" key="3">
    <source>
        <dbReference type="Proteomes" id="UP001066276"/>
    </source>
</evidence>
<reference evidence="2" key="1">
    <citation type="journal article" date="2022" name="bioRxiv">
        <title>Sequencing and chromosome-scale assembly of the giantPleurodeles waltlgenome.</title>
        <authorList>
            <person name="Brown T."/>
            <person name="Elewa A."/>
            <person name="Iarovenko S."/>
            <person name="Subramanian E."/>
            <person name="Araus A.J."/>
            <person name="Petzold A."/>
            <person name="Susuki M."/>
            <person name="Suzuki K.-i.T."/>
            <person name="Hayashi T."/>
            <person name="Toyoda A."/>
            <person name="Oliveira C."/>
            <person name="Osipova E."/>
            <person name="Leigh N.D."/>
            <person name="Simon A."/>
            <person name="Yun M.H."/>
        </authorList>
    </citation>
    <scope>NUCLEOTIDE SEQUENCE</scope>
    <source>
        <strain evidence="2">20211129_DDA</strain>
        <tissue evidence="2">Liver</tissue>
    </source>
</reference>
<accession>A0AAV7TJF8</accession>
<dbReference type="AlphaFoldDB" id="A0AAV7TJF8"/>
<sequence>MQLRPRASADTATASPAPSGTKRGVRRIRSPSIAGPARTRLPQKVKKVEPSGGLLNSPPLDCGGRIRPSANAVATFAP</sequence>
<evidence type="ECO:0000313" key="2">
    <source>
        <dbReference type="EMBL" id="KAJ1175922.1"/>
    </source>
</evidence>
<proteinExistence type="predicted"/>
<feature type="region of interest" description="Disordered" evidence="1">
    <location>
        <begin position="1"/>
        <end position="62"/>
    </location>
</feature>
<evidence type="ECO:0000256" key="1">
    <source>
        <dbReference type="SAM" id="MobiDB-lite"/>
    </source>
</evidence>
<keyword evidence="3" id="KW-1185">Reference proteome</keyword>
<gene>
    <name evidence="2" type="ORF">NDU88_001207</name>
</gene>
<dbReference type="Proteomes" id="UP001066276">
    <property type="component" value="Chromosome 3_2"/>
</dbReference>
<protein>
    <submittedName>
        <fullName evidence="2">Uncharacterized protein</fullName>
    </submittedName>
</protein>
<dbReference type="EMBL" id="JANPWB010000006">
    <property type="protein sequence ID" value="KAJ1175922.1"/>
    <property type="molecule type" value="Genomic_DNA"/>
</dbReference>
<organism evidence="2 3">
    <name type="scientific">Pleurodeles waltl</name>
    <name type="common">Iberian ribbed newt</name>
    <dbReference type="NCBI Taxonomy" id="8319"/>
    <lineage>
        <taxon>Eukaryota</taxon>
        <taxon>Metazoa</taxon>
        <taxon>Chordata</taxon>
        <taxon>Craniata</taxon>
        <taxon>Vertebrata</taxon>
        <taxon>Euteleostomi</taxon>
        <taxon>Amphibia</taxon>
        <taxon>Batrachia</taxon>
        <taxon>Caudata</taxon>
        <taxon>Salamandroidea</taxon>
        <taxon>Salamandridae</taxon>
        <taxon>Pleurodelinae</taxon>
        <taxon>Pleurodeles</taxon>
    </lineage>
</organism>